<dbReference type="Pfam" id="PF01172">
    <property type="entry name" value="SBDS_N"/>
    <property type="match status" value="1"/>
</dbReference>
<reference evidence="13 14" key="1">
    <citation type="submission" date="2020-08" db="EMBL/GenBank/DDBJ databases">
        <authorList>
            <person name="Hejnol A."/>
        </authorList>
    </citation>
    <scope>NUCLEOTIDE SEQUENCE [LARGE SCALE GENOMIC DNA]</scope>
</reference>
<evidence type="ECO:0000313" key="14">
    <source>
        <dbReference type="Proteomes" id="UP000549394"/>
    </source>
</evidence>
<dbReference type="GO" id="GO:0005634">
    <property type="term" value="C:nucleus"/>
    <property type="evidence" value="ECO:0007669"/>
    <property type="project" value="UniProtKB-SubCell"/>
</dbReference>
<dbReference type="EMBL" id="CAJFCJ010000009">
    <property type="protein sequence ID" value="CAD5118876.1"/>
    <property type="molecule type" value="Genomic_DNA"/>
</dbReference>
<keyword evidence="6" id="KW-0690">Ribosome biogenesis</keyword>
<dbReference type="InterPro" id="IPR018978">
    <property type="entry name" value="SDO1/SBDS_central"/>
</dbReference>
<evidence type="ECO:0000256" key="6">
    <source>
        <dbReference type="ARBA" id="ARBA00022517"/>
    </source>
</evidence>
<evidence type="ECO:0000259" key="10">
    <source>
        <dbReference type="Pfam" id="PF01172"/>
    </source>
</evidence>
<evidence type="ECO:0000256" key="2">
    <source>
        <dbReference type="ARBA" id="ARBA00004496"/>
    </source>
</evidence>
<keyword evidence="7" id="KW-0539">Nucleus</keyword>
<feature type="domain" description="Ribosome maturation protein SDO1/SBDS N-terminal" evidence="10">
    <location>
        <begin position="15"/>
        <end position="102"/>
    </location>
</feature>
<dbReference type="InterPro" id="IPR039100">
    <property type="entry name" value="Sdo1/SBDS-like"/>
</dbReference>
<dbReference type="InterPro" id="IPR002140">
    <property type="entry name" value="Sdo1/SBDS"/>
</dbReference>
<evidence type="ECO:0000256" key="7">
    <source>
        <dbReference type="ARBA" id="ARBA00023242"/>
    </source>
</evidence>
<dbReference type="InterPro" id="IPR046928">
    <property type="entry name" value="SDO1/SBDS_C"/>
</dbReference>
<evidence type="ECO:0000313" key="13">
    <source>
        <dbReference type="EMBL" id="CAD5118876.1"/>
    </source>
</evidence>
<dbReference type="InterPro" id="IPR037188">
    <property type="entry name" value="Sdo1/SBDS_central_sf"/>
</dbReference>
<evidence type="ECO:0000256" key="1">
    <source>
        <dbReference type="ARBA" id="ARBA00004123"/>
    </source>
</evidence>
<organism evidence="13 14">
    <name type="scientific">Dimorphilus gyrociliatus</name>
    <dbReference type="NCBI Taxonomy" id="2664684"/>
    <lineage>
        <taxon>Eukaryota</taxon>
        <taxon>Metazoa</taxon>
        <taxon>Spiralia</taxon>
        <taxon>Lophotrochozoa</taxon>
        <taxon>Annelida</taxon>
        <taxon>Polychaeta</taxon>
        <taxon>Polychaeta incertae sedis</taxon>
        <taxon>Dinophilidae</taxon>
        <taxon>Dimorphilus</taxon>
    </lineage>
</organism>
<keyword evidence="5" id="KW-0963">Cytoplasm</keyword>
<evidence type="ECO:0000259" key="11">
    <source>
        <dbReference type="Pfam" id="PF09377"/>
    </source>
</evidence>
<dbReference type="NCBIfam" id="TIGR00291">
    <property type="entry name" value="RNA_SBDS"/>
    <property type="match status" value="1"/>
</dbReference>
<dbReference type="SUPFAM" id="SSF109728">
    <property type="entry name" value="Hypothetical protein AF0491, middle domain"/>
    <property type="match status" value="1"/>
</dbReference>
<dbReference type="Pfam" id="PF09377">
    <property type="entry name" value="SBDS_domain_II"/>
    <property type="match status" value="1"/>
</dbReference>
<protein>
    <recommendedName>
        <fullName evidence="4">Ribosome maturation protein SBDS</fullName>
    </recommendedName>
</protein>
<dbReference type="GO" id="GO:0005737">
    <property type="term" value="C:cytoplasm"/>
    <property type="evidence" value="ECO:0007669"/>
    <property type="project" value="UniProtKB-SubCell"/>
</dbReference>
<dbReference type="FunFam" id="1.10.10.900:FF:000001">
    <property type="entry name" value="SBDS, ribosome maturation factor"/>
    <property type="match status" value="1"/>
</dbReference>
<dbReference type="PROSITE" id="PS01267">
    <property type="entry name" value="UPF0023"/>
    <property type="match status" value="1"/>
</dbReference>
<dbReference type="Pfam" id="PF20268">
    <property type="entry name" value="SBDS_C"/>
    <property type="match status" value="1"/>
</dbReference>
<dbReference type="FunFam" id="3.30.1250.10:FF:000001">
    <property type="entry name" value="SBDS, ribosome maturation factor"/>
    <property type="match status" value="1"/>
</dbReference>
<dbReference type="InterPro" id="IPR036786">
    <property type="entry name" value="Ribosome_mat_SBDS_N_sf"/>
</dbReference>
<comment type="similarity">
    <text evidence="3">Belongs to the SDO1/SBDS family.</text>
</comment>
<dbReference type="OrthoDB" id="10253092at2759"/>
<evidence type="ECO:0000259" key="12">
    <source>
        <dbReference type="Pfam" id="PF20268"/>
    </source>
</evidence>
<evidence type="ECO:0000256" key="8">
    <source>
        <dbReference type="ARBA" id="ARBA00025433"/>
    </source>
</evidence>
<sequence length="252" mass="28642">MATIFTPTNQKRLTNIAVVRLKKGGKRFEIACYPNKVMPWRNKIETDIDEVLQTPTVFLNVSKGQVAKADDLRKAFNTDDATDICKIILTKGELQVTEKERQAQIENTFRDIATVVSEKCINPETKKPYTVTMIEKAMKDCHISVKPSRSAKQQALDVIQQLKATETFKIERAQMKLRLFIPSKDGKRVREKVKKTNAQILSEEFDCDLEMTVVIDPGLFREIDDIVKMETKGKGQVEVLSLNTCGDDDETE</sequence>
<evidence type="ECO:0000256" key="4">
    <source>
        <dbReference type="ARBA" id="ARBA00014814"/>
    </source>
</evidence>
<comment type="subunit">
    <text evidence="9">Associates with the 60S ribosomal subunit.</text>
</comment>
<dbReference type="PANTHER" id="PTHR10927">
    <property type="entry name" value="RIBOSOME MATURATION PROTEIN SBDS"/>
    <property type="match status" value="1"/>
</dbReference>
<proteinExistence type="inferred from homology"/>
<dbReference type="Gene3D" id="1.10.10.900">
    <property type="entry name" value="SBDS protein C-terminal domain, subdomain 1"/>
    <property type="match status" value="1"/>
</dbReference>
<dbReference type="InterPro" id="IPR019783">
    <property type="entry name" value="SDO1/SBDS_N"/>
</dbReference>
<feature type="domain" description="Ribosome maturation protein SDO1/SBDS central" evidence="11">
    <location>
        <begin position="110"/>
        <end position="173"/>
    </location>
</feature>
<dbReference type="SUPFAM" id="SSF89895">
    <property type="entry name" value="FYSH domain"/>
    <property type="match status" value="1"/>
</dbReference>
<accession>A0A7I8VT20</accession>
<dbReference type="AlphaFoldDB" id="A0A7I8VT20"/>
<dbReference type="GO" id="GO:0042256">
    <property type="term" value="P:cytosolic ribosome assembly"/>
    <property type="evidence" value="ECO:0007669"/>
    <property type="project" value="InterPro"/>
</dbReference>
<evidence type="ECO:0000256" key="5">
    <source>
        <dbReference type="ARBA" id="ARBA00022490"/>
    </source>
</evidence>
<gene>
    <name evidence="13" type="ORF">DGYR_LOCUS7188</name>
</gene>
<evidence type="ECO:0000256" key="3">
    <source>
        <dbReference type="ARBA" id="ARBA00007433"/>
    </source>
</evidence>
<comment type="subcellular location">
    <subcellularLocation>
        <location evidence="2">Cytoplasm</location>
    </subcellularLocation>
    <subcellularLocation>
        <location evidence="1">Nucleus</location>
    </subcellularLocation>
</comment>
<dbReference type="Gene3D" id="3.30.1250.10">
    <property type="entry name" value="Ribosome maturation protein SBDS, N-terminal domain"/>
    <property type="match status" value="1"/>
</dbReference>
<dbReference type="Gene3D" id="3.30.70.240">
    <property type="match status" value="1"/>
</dbReference>
<dbReference type="Proteomes" id="UP000549394">
    <property type="component" value="Unassembled WGS sequence"/>
</dbReference>
<feature type="domain" description="Ribosome maturation protein SDO1/SBDS C-terminal" evidence="12">
    <location>
        <begin position="175"/>
        <end position="242"/>
    </location>
</feature>
<comment type="function">
    <text evidence="8">Required for the assembly of mature ribosomes and ribosome biogenesis. Together with EFL1, triggers the GTP-dependent release of EIF6 from 60S pre-ribosomes in the cytoplasm, thereby activating ribosomes for translation competence by allowing 80S ribosome assembly and facilitating EIF6 recycling to the nucleus, where it is required for 60S rRNA processing and nuclear export. Required for normal levels of protein synthesis. May play a role in cellular stress resistance. May play a role in cellular response to DNA damage. May play a role in cell proliferation.</text>
</comment>
<dbReference type="InterPro" id="IPR018023">
    <property type="entry name" value="Ribosome_mat_SBDS_CS"/>
</dbReference>
<name>A0A7I8VT20_9ANNE</name>
<evidence type="ECO:0000256" key="9">
    <source>
        <dbReference type="ARBA" id="ARBA00049708"/>
    </source>
</evidence>
<keyword evidence="14" id="KW-1185">Reference proteome</keyword>
<dbReference type="PANTHER" id="PTHR10927:SF1">
    <property type="entry name" value="RIBOSOME MATURATION PROTEIN SBDS"/>
    <property type="match status" value="1"/>
</dbReference>
<comment type="caution">
    <text evidence="13">The sequence shown here is derived from an EMBL/GenBank/DDBJ whole genome shotgun (WGS) entry which is preliminary data.</text>
</comment>